<feature type="transmembrane region" description="Helical" evidence="11">
    <location>
        <begin position="785"/>
        <end position="805"/>
    </location>
</feature>
<dbReference type="PANTHER" id="PTHR11071:SF561">
    <property type="entry name" value="PEPTIDYL-PROLYL CIS-TRANS ISOMERASE D-RELATED"/>
    <property type="match status" value="1"/>
</dbReference>
<dbReference type="SUPFAM" id="SSF103481">
    <property type="entry name" value="Multidrug resistance efflux transporter EmrE"/>
    <property type="match status" value="1"/>
</dbReference>
<feature type="compositionally biased region" description="Gly residues" evidence="10">
    <location>
        <begin position="10"/>
        <end position="23"/>
    </location>
</feature>
<organism evidence="13 14">
    <name type="scientific">Symbiodinium pilosum</name>
    <name type="common">Dinoflagellate</name>
    <dbReference type="NCBI Taxonomy" id="2952"/>
    <lineage>
        <taxon>Eukaryota</taxon>
        <taxon>Sar</taxon>
        <taxon>Alveolata</taxon>
        <taxon>Dinophyceae</taxon>
        <taxon>Suessiales</taxon>
        <taxon>Symbiodiniaceae</taxon>
        <taxon>Symbiodinium</taxon>
    </lineage>
</organism>
<evidence type="ECO:0000256" key="3">
    <source>
        <dbReference type="ARBA" id="ARBA00013194"/>
    </source>
</evidence>
<feature type="transmembrane region" description="Helical" evidence="11">
    <location>
        <begin position="973"/>
        <end position="992"/>
    </location>
</feature>
<dbReference type="GO" id="GO:0000139">
    <property type="term" value="C:Golgi membrane"/>
    <property type="evidence" value="ECO:0007669"/>
    <property type="project" value="InterPro"/>
</dbReference>
<feature type="transmembrane region" description="Helical" evidence="11">
    <location>
        <begin position="842"/>
        <end position="861"/>
    </location>
</feature>
<dbReference type="GO" id="GO:0015165">
    <property type="term" value="F:pyrimidine nucleotide-sugar transmembrane transporter activity"/>
    <property type="evidence" value="ECO:0007669"/>
    <property type="project" value="InterPro"/>
</dbReference>
<dbReference type="PRINTS" id="PR00153">
    <property type="entry name" value="CSAPPISMRASE"/>
</dbReference>
<gene>
    <name evidence="13" type="primary">cyn-7</name>
    <name evidence="13" type="ORF">SPIL2461_LOCUS20511</name>
</gene>
<evidence type="ECO:0000256" key="8">
    <source>
        <dbReference type="ARBA" id="ARBA00023235"/>
    </source>
</evidence>
<dbReference type="EC" id="5.2.1.8" evidence="3"/>
<name>A0A812XBC9_SYMPI</name>
<evidence type="ECO:0000256" key="6">
    <source>
        <dbReference type="ARBA" id="ARBA00023110"/>
    </source>
</evidence>
<keyword evidence="5 11" id="KW-1133">Transmembrane helix</keyword>
<dbReference type="Proteomes" id="UP000649617">
    <property type="component" value="Unassembled WGS sequence"/>
</dbReference>
<dbReference type="Pfam" id="PF04142">
    <property type="entry name" value="Nuc_sug_transp"/>
    <property type="match status" value="1"/>
</dbReference>
<evidence type="ECO:0000256" key="11">
    <source>
        <dbReference type="SAM" id="Phobius"/>
    </source>
</evidence>
<dbReference type="GO" id="GO:0003755">
    <property type="term" value="F:peptidyl-prolyl cis-trans isomerase activity"/>
    <property type="evidence" value="ECO:0007669"/>
    <property type="project" value="UniProtKB-KW"/>
</dbReference>
<evidence type="ECO:0000256" key="2">
    <source>
        <dbReference type="ARBA" id="ARBA00004141"/>
    </source>
</evidence>
<accession>A0A812XBC9</accession>
<comment type="subcellular location">
    <subcellularLocation>
        <location evidence="2">Membrane</location>
        <topology evidence="2">Multi-pass membrane protein</topology>
    </subcellularLocation>
</comment>
<keyword evidence="4 11" id="KW-0812">Transmembrane</keyword>
<keyword evidence="9" id="KW-0175">Coiled coil</keyword>
<evidence type="ECO:0000313" key="14">
    <source>
        <dbReference type="Proteomes" id="UP000649617"/>
    </source>
</evidence>
<reference evidence="13" key="1">
    <citation type="submission" date="2021-02" db="EMBL/GenBank/DDBJ databases">
        <authorList>
            <person name="Dougan E. K."/>
            <person name="Rhodes N."/>
            <person name="Thang M."/>
            <person name="Chan C."/>
        </authorList>
    </citation>
    <scope>NUCLEOTIDE SEQUENCE</scope>
</reference>
<keyword evidence="7 11" id="KW-0472">Membrane</keyword>
<dbReference type="InterPro" id="IPR007271">
    <property type="entry name" value="Nuc_sug_transpt"/>
</dbReference>
<feature type="transmembrane region" description="Helical" evidence="11">
    <location>
        <begin position="873"/>
        <end position="893"/>
    </location>
</feature>
<dbReference type="GO" id="GO:0006457">
    <property type="term" value="P:protein folding"/>
    <property type="evidence" value="ECO:0007669"/>
    <property type="project" value="TreeGrafter"/>
</dbReference>
<keyword evidence="6" id="KW-0697">Rotamase</keyword>
<keyword evidence="8" id="KW-0413">Isomerase</keyword>
<dbReference type="GO" id="GO:0016018">
    <property type="term" value="F:cyclosporin A binding"/>
    <property type="evidence" value="ECO:0007669"/>
    <property type="project" value="TreeGrafter"/>
</dbReference>
<keyword evidence="14" id="KW-1185">Reference proteome</keyword>
<feature type="coiled-coil region" evidence="9">
    <location>
        <begin position="367"/>
        <end position="401"/>
    </location>
</feature>
<proteinExistence type="predicted"/>
<dbReference type="PROSITE" id="PS50072">
    <property type="entry name" value="CSA_PPIASE_2"/>
    <property type="match status" value="1"/>
</dbReference>
<evidence type="ECO:0000256" key="4">
    <source>
        <dbReference type="ARBA" id="ARBA00022692"/>
    </source>
</evidence>
<dbReference type="InterPro" id="IPR037185">
    <property type="entry name" value="EmrE-like"/>
</dbReference>
<protein>
    <recommendedName>
        <fullName evidence="3">peptidylprolyl isomerase</fullName>
        <ecNumber evidence="3">5.2.1.8</ecNumber>
    </recommendedName>
</protein>
<evidence type="ECO:0000256" key="9">
    <source>
        <dbReference type="SAM" id="Coils"/>
    </source>
</evidence>
<comment type="catalytic activity">
    <reaction evidence="1">
        <text>[protein]-peptidylproline (omega=180) = [protein]-peptidylproline (omega=0)</text>
        <dbReference type="Rhea" id="RHEA:16237"/>
        <dbReference type="Rhea" id="RHEA-COMP:10747"/>
        <dbReference type="Rhea" id="RHEA-COMP:10748"/>
        <dbReference type="ChEBI" id="CHEBI:83833"/>
        <dbReference type="ChEBI" id="CHEBI:83834"/>
        <dbReference type="EC" id="5.2.1.8"/>
    </reaction>
</comment>
<dbReference type="Gene3D" id="2.40.100.10">
    <property type="entry name" value="Cyclophilin-like"/>
    <property type="match status" value="1"/>
</dbReference>
<evidence type="ECO:0000256" key="5">
    <source>
        <dbReference type="ARBA" id="ARBA00022989"/>
    </source>
</evidence>
<evidence type="ECO:0000256" key="1">
    <source>
        <dbReference type="ARBA" id="ARBA00000971"/>
    </source>
</evidence>
<dbReference type="SUPFAM" id="SSF50891">
    <property type="entry name" value="Cyclophilin-like"/>
    <property type="match status" value="1"/>
</dbReference>
<sequence length="1000" mass="110369">MSPITQSAGTGLGIVGDGKGWSGGSTRPDGEANQPQSIKEKRPKVFLEIELHKRQLGRIVLELFGDVVPKTVENFRCLCTGERGVSAVSGKPLSFKGSRFHKIIPGKIIQGGDITKGDGSGGDSIYNQDGDGTFGCENFKLKHDRPGLVSMAHKRGQEGVQTSQFFFTSKAEPKLDGKHVVFGRVIEGIDKLSKLESMGTKGGTPLFEAVISSCGELESECLRTRKRKVEEIPLPPGWKKKESRSKVQHPPSLVMFGLLVVWANEAGARLQGVTKNGGLLQRSLRILYGYLIPRNFHSLVLSGLAQISSSQLHNGPVEKLAKPSAGQTALAFAVFIAVRSFHPAVAPDMPEELREYDQQLPCWSAELAAAEAWAQQVQSEADETEAEKHRLTEELSEMQATGLSPASSACEKDFEAAVGHQAKLGISHHDFDEPLPLPPSTTAGVHPDEHRRHAERCLQRETERRELAVAHLRQEHLVCADAALGSAWAEAEELRAELAEAEREGRELLQERRIAEEQERPLREWVQHVENQVTAARTENSRLAAALSSTLAFRASLLHDDSEAQPLRDAGMNVQQVRWLREHEQSCIARKAQLKEEIAAEEKRRDEFLKEAWKHRAIAEERQRQLGAASAANLPNILQTPEARQARQAAGSAISVLRSPKFPRPDMSSTSRSWLSAPIPPIPSIPSAASFSRAPVSEAGESRPHAVDMSFSSQRSPIEVEDVLSEDDQSDYWDSGNSLAFLLGGMPGLKQCWDPVPLKVFSAIAVIYAFGDFLEMQSMSVMGGAAYQILLQSKLLVTALIMWFLRGQRQTTLQWNVLVTIALGMSAFVLADDSSQDSFKPIGLLFVVAKVFFSCLCAVLAEKHLKAFNDMPIYAQVAQLKFMWLWTSLILTLLFDRNVREDGFWNGWDSRTVVVACSWVFKGWSTFLVLKSLDSVLKNIGEAVAILVIYVFDVLIADYVSDILPVHGKDFNLTIFLMVMVVVLTVVTYTLAPAWKKPAP</sequence>
<dbReference type="InterPro" id="IPR002130">
    <property type="entry name" value="Cyclophilin-type_PPIase_dom"/>
</dbReference>
<evidence type="ECO:0000256" key="10">
    <source>
        <dbReference type="SAM" id="MobiDB-lite"/>
    </source>
</evidence>
<dbReference type="OrthoDB" id="424835at2759"/>
<feature type="transmembrane region" description="Helical" evidence="11">
    <location>
        <begin position="942"/>
        <end position="961"/>
    </location>
</feature>
<dbReference type="FunFam" id="2.40.100.10:FF:000025">
    <property type="entry name" value="Peptidyl-prolyl cis-trans isomerase CYP19-2"/>
    <property type="match status" value="1"/>
</dbReference>
<evidence type="ECO:0000313" key="13">
    <source>
        <dbReference type="EMBL" id="CAE7720233.1"/>
    </source>
</evidence>
<feature type="coiled-coil region" evidence="9">
    <location>
        <begin position="484"/>
        <end position="518"/>
    </location>
</feature>
<dbReference type="Pfam" id="PF00160">
    <property type="entry name" value="Pro_isomerase"/>
    <property type="match status" value="1"/>
</dbReference>
<feature type="transmembrane region" description="Helical" evidence="11">
    <location>
        <begin position="913"/>
        <end position="930"/>
    </location>
</feature>
<feature type="coiled-coil region" evidence="9">
    <location>
        <begin position="584"/>
        <end position="611"/>
    </location>
</feature>
<feature type="region of interest" description="Disordered" evidence="10">
    <location>
        <begin position="1"/>
        <end position="39"/>
    </location>
</feature>
<feature type="domain" description="PPIase cyclophilin-type" evidence="12">
    <location>
        <begin position="46"/>
        <end position="216"/>
    </location>
</feature>
<dbReference type="InterPro" id="IPR029000">
    <property type="entry name" value="Cyclophilin-like_dom_sf"/>
</dbReference>
<evidence type="ECO:0000256" key="7">
    <source>
        <dbReference type="ARBA" id="ARBA00023136"/>
    </source>
</evidence>
<feature type="transmembrane region" description="Helical" evidence="11">
    <location>
        <begin position="812"/>
        <end position="830"/>
    </location>
</feature>
<dbReference type="AlphaFoldDB" id="A0A812XBC9"/>
<evidence type="ECO:0000259" key="12">
    <source>
        <dbReference type="PROSITE" id="PS50072"/>
    </source>
</evidence>
<dbReference type="EMBL" id="CAJNIZ010045445">
    <property type="protein sequence ID" value="CAE7720233.1"/>
    <property type="molecule type" value="Genomic_DNA"/>
</dbReference>
<dbReference type="PANTHER" id="PTHR11071">
    <property type="entry name" value="PEPTIDYL-PROLYL CIS-TRANS ISOMERASE"/>
    <property type="match status" value="1"/>
</dbReference>
<comment type="caution">
    <text evidence="13">The sequence shown here is derived from an EMBL/GenBank/DDBJ whole genome shotgun (WGS) entry which is preliminary data.</text>
</comment>